<gene>
    <name evidence="1" type="ORF">FGO68_gene9234</name>
</gene>
<reference evidence="1" key="1">
    <citation type="submission" date="2019-06" db="EMBL/GenBank/DDBJ databases">
        <authorList>
            <person name="Zheng W."/>
        </authorList>
    </citation>
    <scope>NUCLEOTIDE SEQUENCE</scope>
    <source>
        <strain evidence="1">QDHG01</strain>
    </source>
</reference>
<dbReference type="Proteomes" id="UP000785679">
    <property type="component" value="Unassembled WGS sequence"/>
</dbReference>
<name>A0A8J8N9G5_HALGN</name>
<comment type="caution">
    <text evidence="1">The sequence shown here is derived from an EMBL/GenBank/DDBJ whole genome shotgun (WGS) entry which is preliminary data.</text>
</comment>
<evidence type="ECO:0000313" key="1">
    <source>
        <dbReference type="EMBL" id="TNV70822.1"/>
    </source>
</evidence>
<dbReference type="AlphaFoldDB" id="A0A8J8N9G5"/>
<proteinExistence type="predicted"/>
<organism evidence="1 2">
    <name type="scientific">Halteria grandinella</name>
    <dbReference type="NCBI Taxonomy" id="5974"/>
    <lineage>
        <taxon>Eukaryota</taxon>
        <taxon>Sar</taxon>
        <taxon>Alveolata</taxon>
        <taxon>Ciliophora</taxon>
        <taxon>Intramacronucleata</taxon>
        <taxon>Spirotrichea</taxon>
        <taxon>Stichotrichia</taxon>
        <taxon>Sporadotrichida</taxon>
        <taxon>Halteriidae</taxon>
        <taxon>Halteria</taxon>
    </lineage>
</organism>
<evidence type="ECO:0000313" key="2">
    <source>
        <dbReference type="Proteomes" id="UP000785679"/>
    </source>
</evidence>
<accession>A0A8J8N9G5</accession>
<keyword evidence="2" id="KW-1185">Reference proteome</keyword>
<dbReference type="EMBL" id="RRYP01032370">
    <property type="protein sequence ID" value="TNV70822.1"/>
    <property type="molecule type" value="Genomic_DNA"/>
</dbReference>
<protein>
    <submittedName>
        <fullName evidence="1">Uncharacterized protein</fullName>
    </submittedName>
</protein>
<sequence>MSPKPPLVLKQYCANPSTRSKSTLLVGCGMEQTRISSPEVELIVVRLASTRNFFLNIQDPMVTCPRKAFGTSILAVQKA</sequence>